<gene>
    <name evidence="7" type="ORF">AQPW35_18040</name>
</gene>
<evidence type="ECO:0000313" key="8">
    <source>
        <dbReference type="Proteomes" id="UP000301751"/>
    </source>
</evidence>
<dbReference type="Pfam" id="PF08448">
    <property type="entry name" value="PAS_4"/>
    <property type="match status" value="1"/>
</dbReference>
<dbReference type="InterPro" id="IPR013656">
    <property type="entry name" value="PAS_4"/>
</dbReference>
<feature type="domain" description="GGDEF" evidence="6">
    <location>
        <begin position="252"/>
        <end position="387"/>
    </location>
</feature>
<name>A0A480AMX2_9BURK</name>
<dbReference type="EMBL" id="BJCL01000003">
    <property type="protein sequence ID" value="GCL62723.1"/>
    <property type="molecule type" value="Genomic_DNA"/>
</dbReference>
<dbReference type="NCBIfam" id="TIGR00229">
    <property type="entry name" value="sensory_box"/>
    <property type="match status" value="1"/>
</dbReference>
<dbReference type="NCBIfam" id="TIGR00254">
    <property type="entry name" value="GGDEF"/>
    <property type="match status" value="1"/>
</dbReference>
<proteinExistence type="predicted"/>
<feature type="region of interest" description="Disordered" evidence="3">
    <location>
        <begin position="61"/>
        <end position="83"/>
    </location>
</feature>
<dbReference type="SMART" id="SM00267">
    <property type="entry name" value="GGDEF"/>
    <property type="match status" value="1"/>
</dbReference>
<organism evidence="7 8">
    <name type="scientific">Pseudaquabacterium pictum</name>
    <dbReference type="NCBI Taxonomy" id="2315236"/>
    <lineage>
        <taxon>Bacteria</taxon>
        <taxon>Pseudomonadati</taxon>
        <taxon>Pseudomonadota</taxon>
        <taxon>Betaproteobacteria</taxon>
        <taxon>Burkholderiales</taxon>
        <taxon>Sphaerotilaceae</taxon>
        <taxon>Pseudaquabacterium</taxon>
    </lineage>
</organism>
<dbReference type="InterPro" id="IPR035965">
    <property type="entry name" value="PAS-like_dom_sf"/>
</dbReference>
<sequence length="387" mass="41062">MGLNETDLHALARLLSGFGVWLSASEDGAAPQPLAGVPTAGTALASASLVLSDGRQLHIAGPAGAATPAPATPPAPPLQERRAGPDAADMRFRLLAEHSIDLIVAVDADLAIRYASPATARLLGCEPAELHGHTLAELLAHEDRAAFIARHFTRAAQRGQSVPDLFRALHRDGSTRWVEARVARLPPGNGLGDYLVTLRDADQRRRFEETLDRANTELKTLASTDALTGLANRRQFDATLHKEWYRALRDATPLGLLMIDLDRFKALNDRFGHQVGDAFLARVGRVIRDNVRRAGDLAARYGGEEFAVVLPGTAAAGAMEIGEHIRRAVAATDTSDLVPGGHPLSVSIGVAAAVALAGGGAATLVHSADSALYQAKRNGRNRVEILH</sequence>
<feature type="domain" description="PAC" evidence="5">
    <location>
        <begin position="162"/>
        <end position="213"/>
    </location>
</feature>
<dbReference type="InterPro" id="IPR043128">
    <property type="entry name" value="Rev_trsase/Diguanyl_cyclase"/>
</dbReference>
<dbReference type="PANTHER" id="PTHR45138:SF9">
    <property type="entry name" value="DIGUANYLATE CYCLASE DGCM-RELATED"/>
    <property type="match status" value="1"/>
</dbReference>
<dbReference type="InterPro" id="IPR029787">
    <property type="entry name" value="Nucleotide_cyclase"/>
</dbReference>
<dbReference type="GO" id="GO:0043709">
    <property type="term" value="P:cell adhesion involved in single-species biofilm formation"/>
    <property type="evidence" value="ECO:0007669"/>
    <property type="project" value="TreeGrafter"/>
</dbReference>
<reference evidence="8" key="1">
    <citation type="submission" date="2019-03" db="EMBL/GenBank/DDBJ databases">
        <title>Aquabacterium pictum sp.nov., the first bacteriochlorophyll a-containing freshwater bacterium in the genus Aquabacterium of the class Betaproteobacteria.</title>
        <authorList>
            <person name="Hirose S."/>
            <person name="Tank M."/>
            <person name="Hara E."/>
            <person name="Tamaki H."/>
            <person name="Takaichi S."/>
            <person name="Haruta S."/>
            <person name="Hanada S."/>
        </authorList>
    </citation>
    <scope>NUCLEOTIDE SEQUENCE [LARGE SCALE GENOMIC DNA]</scope>
    <source>
        <strain evidence="8">W35</strain>
    </source>
</reference>
<dbReference type="PROSITE" id="PS50887">
    <property type="entry name" value="GGDEF"/>
    <property type="match status" value="1"/>
</dbReference>
<dbReference type="EC" id="2.7.7.65" evidence="1"/>
<dbReference type="SUPFAM" id="SSF55073">
    <property type="entry name" value="Nucleotide cyclase"/>
    <property type="match status" value="1"/>
</dbReference>
<evidence type="ECO:0000259" key="5">
    <source>
        <dbReference type="PROSITE" id="PS50113"/>
    </source>
</evidence>
<dbReference type="GO" id="GO:0005886">
    <property type="term" value="C:plasma membrane"/>
    <property type="evidence" value="ECO:0007669"/>
    <property type="project" value="TreeGrafter"/>
</dbReference>
<evidence type="ECO:0000256" key="1">
    <source>
        <dbReference type="ARBA" id="ARBA00012528"/>
    </source>
</evidence>
<keyword evidence="8" id="KW-1185">Reference proteome</keyword>
<dbReference type="PROSITE" id="PS50113">
    <property type="entry name" value="PAC"/>
    <property type="match status" value="1"/>
</dbReference>
<dbReference type="CDD" id="cd00130">
    <property type="entry name" value="PAS"/>
    <property type="match status" value="1"/>
</dbReference>
<evidence type="ECO:0000259" key="4">
    <source>
        <dbReference type="PROSITE" id="PS50112"/>
    </source>
</evidence>
<dbReference type="SMART" id="SM00091">
    <property type="entry name" value="PAS"/>
    <property type="match status" value="1"/>
</dbReference>
<dbReference type="CDD" id="cd01949">
    <property type="entry name" value="GGDEF"/>
    <property type="match status" value="1"/>
</dbReference>
<evidence type="ECO:0000256" key="3">
    <source>
        <dbReference type="SAM" id="MobiDB-lite"/>
    </source>
</evidence>
<dbReference type="SUPFAM" id="SSF55785">
    <property type="entry name" value="PYP-like sensor domain (PAS domain)"/>
    <property type="match status" value="1"/>
</dbReference>
<comment type="caution">
    <text evidence="7">The sequence shown here is derived from an EMBL/GenBank/DDBJ whole genome shotgun (WGS) entry which is preliminary data.</text>
</comment>
<dbReference type="Pfam" id="PF00990">
    <property type="entry name" value="GGDEF"/>
    <property type="match status" value="1"/>
</dbReference>
<dbReference type="AlphaFoldDB" id="A0A480AMX2"/>
<dbReference type="PANTHER" id="PTHR45138">
    <property type="entry name" value="REGULATORY COMPONENTS OF SENSORY TRANSDUCTION SYSTEM"/>
    <property type="match status" value="1"/>
</dbReference>
<evidence type="ECO:0000313" key="7">
    <source>
        <dbReference type="EMBL" id="GCL62723.1"/>
    </source>
</evidence>
<dbReference type="PROSITE" id="PS50112">
    <property type="entry name" value="PAS"/>
    <property type="match status" value="1"/>
</dbReference>
<dbReference type="GO" id="GO:1902201">
    <property type="term" value="P:negative regulation of bacterial-type flagellum-dependent cell motility"/>
    <property type="evidence" value="ECO:0007669"/>
    <property type="project" value="TreeGrafter"/>
</dbReference>
<dbReference type="FunFam" id="3.30.70.270:FF:000001">
    <property type="entry name" value="Diguanylate cyclase domain protein"/>
    <property type="match status" value="1"/>
</dbReference>
<dbReference type="Gene3D" id="3.30.70.270">
    <property type="match status" value="1"/>
</dbReference>
<dbReference type="InterPro" id="IPR050469">
    <property type="entry name" value="Diguanylate_Cyclase"/>
</dbReference>
<evidence type="ECO:0000256" key="2">
    <source>
        <dbReference type="ARBA" id="ARBA00034247"/>
    </source>
</evidence>
<dbReference type="Gene3D" id="3.30.450.20">
    <property type="entry name" value="PAS domain"/>
    <property type="match status" value="1"/>
</dbReference>
<comment type="catalytic activity">
    <reaction evidence="2">
        <text>2 GTP = 3',3'-c-di-GMP + 2 diphosphate</text>
        <dbReference type="Rhea" id="RHEA:24898"/>
        <dbReference type="ChEBI" id="CHEBI:33019"/>
        <dbReference type="ChEBI" id="CHEBI:37565"/>
        <dbReference type="ChEBI" id="CHEBI:58805"/>
        <dbReference type="EC" id="2.7.7.65"/>
    </reaction>
</comment>
<feature type="domain" description="PAS" evidence="4">
    <location>
        <begin position="88"/>
        <end position="159"/>
    </location>
</feature>
<dbReference type="GO" id="GO:0052621">
    <property type="term" value="F:diguanylate cyclase activity"/>
    <property type="evidence" value="ECO:0007669"/>
    <property type="project" value="UniProtKB-EC"/>
</dbReference>
<dbReference type="InterPro" id="IPR000700">
    <property type="entry name" value="PAS-assoc_C"/>
</dbReference>
<dbReference type="Proteomes" id="UP000301751">
    <property type="component" value="Unassembled WGS sequence"/>
</dbReference>
<evidence type="ECO:0000259" key="6">
    <source>
        <dbReference type="PROSITE" id="PS50887"/>
    </source>
</evidence>
<protein>
    <recommendedName>
        <fullName evidence="1">diguanylate cyclase</fullName>
        <ecNumber evidence="1">2.7.7.65</ecNumber>
    </recommendedName>
</protein>
<dbReference type="InterPro" id="IPR000160">
    <property type="entry name" value="GGDEF_dom"/>
</dbReference>
<accession>A0A480AMX2</accession>
<dbReference type="InterPro" id="IPR000014">
    <property type="entry name" value="PAS"/>
</dbReference>